<evidence type="ECO:0000259" key="5">
    <source>
        <dbReference type="Pfam" id="PF00263"/>
    </source>
</evidence>
<accession>A0A8J2Z3G9</accession>
<comment type="similarity">
    <text evidence="4">Belongs to the bacterial secretin family.</text>
</comment>
<sequence>MFNKKLWYNLCMMTVVSSGLFGCAQMQKTDDIAKHNIDKANKIADTINDYKPDLISYNDNIYVASQSFKRVDNKAKLPDIFNEKITFNTSQPMTIQDILKLIGSQTNIPMGLTSDAYGFLENASASDKKKTVNADSTSSAQPVIVMQDTSNNTSQSRDNNLLESKTSLYYTGNVKTLLSLLAKNYGLWWKYNEKSNSVDFYYYDTKFFLLDDLPGVLSRKTSIDSNSPEVQGVQNTKTAYDSTDDKAWNKVIDTIKSFVGKDGHVESSPETGYVTVVTTPPQMKLVSKYIETINKTIGRSIAVRVDIYDVQQTNAQNYGFNWNLMYKVTSGSLDWDTTPIPVATSDALNSTIQTAKISGGISHGPFAGSQLIVNALSKLGKTSKVTSTTVYTANNSVVPIQNQRSISYIKQVSVNTLGGSGSSSDNIEKSATPGTVNVGYNVAVTPKLVGNNSVMINLTVSIATLLNMENVKIDDKGSYMQLPDIRNKSFMIPKVLLTSGQTIVLTGFQNSEDTTGQNSVIPGTILAGGNNAANHDHTVTVVIVTPYIMGK</sequence>
<dbReference type="GO" id="GO:0016020">
    <property type="term" value="C:membrane"/>
    <property type="evidence" value="ECO:0007669"/>
    <property type="project" value="UniProtKB-SubCell"/>
</dbReference>
<name>A0A8J2Z3G9_9GAMM</name>
<evidence type="ECO:0000313" key="7">
    <source>
        <dbReference type="Proteomes" id="UP000636949"/>
    </source>
</evidence>
<dbReference type="PANTHER" id="PTHR30332">
    <property type="entry name" value="PROBABLE GENERAL SECRETION PATHWAY PROTEIN D"/>
    <property type="match status" value="1"/>
</dbReference>
<dbReference type="InterPro" id="IPR050810">
    <property type="entry name" value="Bact_Secretion_Sys_Channel"/>
</dbReference>
<gene>
    <name evidence="6" type="ORF">GCM10010995_07360</name>
</gene>
<feature type="domain" description="Type II/III secretion system secretin-like" evidence="5">
    <location>
        <begin position="375"/>
        <end position="549"/>
    </location>
</feature>
<comment type="caution">
    <text evidence="6">The sequence shown here is derived from an EMBL/GenBank/DDBJ whole genome shotgun (WGS) entry which is preliminary data.</text>
</comment>
<evidence type="ECO:0000256" key="2">
    <source>
        <dbReference type="ARBA" id="ARBA00022729"/>
    </source>
</evidence>
<keyword evidence="2" id="KW-0732">Signal</keyword>
<dbReference type="InterPro" id="IPR004846">
    <property type="entry name" value="T2SS/T3SS_dom"/>
</dbReference>
<dbReference type="Pfam" id="PF00263">
    <property type="entry name" value="Secretin"/>
    <property type="match status" value="1"/>
</dbReference>
<keyword evidence="3" id="KW-0472">Membrane</keyword>
<dbReference type="EMBL" id="BMJS01000005">
    <property type="protein sequence ID" value="GGF92720.1"/>
    <property type="molecule type" value="Genomic_DNA"/>
</dbReference>
<dbReference type="AlphaFoldDB" id="A0A8J2Z3G9"/>
<organism evidence="6 7">
    <name type="scientific">Cysteiniphilum litorale</name>
    <dbReference type="NCBI Taxonomy" id="2056700"/>
    <lineage>
        <taxon>Bacteria</taxon>
        <taxon>Pseudomonadati</taxon>
        <taxon>Pseudomonadota</taxon>
        <taxon>Gammaproteobacteria</taxon>
        <taxon>Thiotrichales</taxon>
        <taxon>Fastidiosibacteraceae</taxon>
        <taxon>Cysteiniphilum</taxon>
    </lineage>
</organism>
<reference evidence="6" key="2">
    <citation type="submission" date="2020-09" db="EMBL/GenBank/DDBJ databases">
        <authorList>
            <person name="Sun Q."/>
            <person name="Zhou Y."/>
        </authorList>
    </citation>
    <scope>NUCLEOTIDE SEQUENCE</scope>
    <source>
        <strain evidence="6">CGMCC 1.15758</strain>
    </source>
</reference>
<dbReference type="OrthoDB" id="6353334at2"/>
<evidence type="ECO:0000256" key="4">
    <source>
        <dbReference type="RuleBase" id="RU004003"/>
    </source>
</evidence>
<comment type="subcellular location">
    <subcellularLocation>
        <location evidence="1">Membrane</location>
    </subcellularLocation>
</comment>
<dbReference type="PANTHER" id="PTHR30332:SF24">
    <property type="entry name" value="SECRETIN GSPD-RELATED"/>
    <property type="match status" value="1"/>
</dbReference>
<dbReference type="Proteomes" id="UP000636949">
    <property type="component" value="Unassembled WGS sequence"/>
</dbReference>
<protein>
    <submittedName>
        <fullName evidence="6">Type IVB pilus formation outer membrane protein, R64 PilN family</fullName>
    </submittedName>
</protein>
<dbReference type="GO" id="GO:0009306">
    <property type="term" value="P:protein secretion"/>
    <property type="evidence" value="ECO:0007669"/>
    <property type="project" value="InterPro"/>
</dbReference>
<reference evidence="6" key="1">
    <citation type="journal article" date="2014" name="Int. J. Syst. Evol. Microbiol.">
        <title>Complete genome sequence of Corynebacterium casei LMG S-19264T (=DSM 44701T), isolated from a smear-ripened cheese.</title>
        <authorList>
            <consortium name="US DOE Joint Genome Institute (JGI-PGF)"/>
            <person name="Walter F."/>
            <person name="Albersmeier A."/>
            <person name="Kalinowski J."/>
            <person name="Ruckert C."/>
        </authorList>
    </citation>
    <scope>NUCLEOTIDE SEQUENCE</scope>
    <source>
        <strain evidence="6">CGMCC 1.15758</strain>
    </source>
</reference>
<proteinExistence type="inferred from homology"/>
<dbReference type="PROSITE" id="PS51257">
    <property type="entry name" value="PROKAR_LIPOPROTEIN"/>
    <property type="match status" value="1"/>
</dbReference>
<evidence type="ECO:0000256" key="1">
    <source>
        <dbReference type="ARBA" id="ARBA00004370"/>
    </source>
</evidence>
<keyword evidence="7" id="KW-1185">Reference proteome</keyword>
<dbReference type="RefSeq" id="WP_157968212.1">
    <property type="nucleotide sequence ID" value="NZ_BMJS01000005.1"/>
</dbReference>
<evidence type="ECO:0000313" key="6">
    <source>
        <dbReference type="EMBL" id="GGF92720.1"/>
    </source>
</evidence>
<evidence type="ECO:0000256" key="3">
    <source>
        <dbReference type="ARBA" id="ARBA00023136"/>
    </source>
</evidence>